<dbReference type="InterPro" id="IPR014942">
    <property type="entry name" value="AbiEii"/>
</dbReference>
<dbReference type="AlphaFoldDB" id="A0A0E3VY11"/>
<geneLocation type="plasmid" evidence="2">
    <name>pNK6d DNA</name>
</geneLocation>
<sequence length="347" mass="39064">MSDLQQIIRASADDRRGLFQTTGQRLSCAPENVEKDFWVCWTLDALYNRAGIGERLLFKGGTSLSKAFDLIQRFSEDIDITVFRDDLPGDPFPSDDELRAMGSNKRKRQLDEIKDRCSRYIHGPFQAALTKFAAADLEGVKFKIEPDPDDPDEQSILFHYPSAFTDSDEAYIRRVVKIESGAKSALDPHETKTIVPYSASDTDGLDLTVPNVLTIKPERTFWDKIIILHGQRHWFQNRGELYKDGQRLSRHYYDVFRLLASEHGNAALADLELADSCVEHARLYFDRKPLDLDLATPGTFGIVPANGMLDPLKADYEKMAGMIFGDVPPFDDILAKIEAAEATLNAA</sequence>
<evidence type="ECO:0000313" key="1">
    <source>
        <dbReference type="EMBL" id="BAR63600.1"/>
    </source>
</evidence>
<dbReference type="Proteomes" id="UP000063308">
    <property type="component" value="Plasmid pNK6d"/>
</dbReference>
<organism evidence="1 2">
    <name type="scientific">Bradyrhizobium diazoefficiens</name>
    <dbReference type="NCBI Taxonomy" id="1355477"/>
    <lineage>
        <taxon>Bacteria</taxon>
        <taxon>Pseudomonadati</taxon>
        <taxon>Pseudomonadota</taxon>
        <taxon>Alphaproteobacteria</taxon>
        <taxon>Hyphomicrobiales</taxon>
        <taxon>Nitrobacteraceae</taxon>
        <taxon>Bradyrhizobium</taxon>
    </lineage>
</organism>
<evidence type="ECO:0000313" key="2">
    <source>
        <dbReference type="Proteomes" id="UP000063308"/>
    </source>
</evidence>
<reference evidence="1 2" key="1">
    <citation type="submission" date="2014-11" db="EMBL/GenBank/DDBJ databases">
        <title>Symbiosis island explosion on the genome of extra-slow-growing strains of soybean bradyrhizobia with massive insertion sequences.</title>
        <authorList>
            <person name="Iida T."/>
            <person name="Minamisawa K."/>
        </authorList>
    </citation>
    <scope>NUCLEOTIDE SEQUENCE [LARGE SCALE GENOMIC DNA]</scope>
    <source>
        <strain evidence="1 2">NK6</strain>
        <plasmid evidence="2">pNK6d DNA</plasmid>
    </source>
</reference>
<evidence type="ECO:0008006" key="3">
    <source>
        <dbReference type="Google" id="ProtNLM"/>
    </source>
</evidence>
<keyword evidence="1" id="KW-0614">Plasmid</keyword>
<proteinExistence type="predicted"/>
<dbReference type="Gene3D" id="3.10.450.620">
    <property type="entry name" value="JHP933, nucleotidyltransferase-like core domain"/>
    <property type="match status" value="1"/>
</dbReference>
<protein>
    <recommendedName>
        <fullName evidence="3">Nucleotidyl transferase AbiEii/AbiGii toxin family protein</fullName>
    </recommendedName>
</protein>
<gene>
    <name evidence="1" type="ORF">NK6_d_41</name>
</gene>
<accession>A0A0E3VY11</accession>
<dbReference type="RefSeq" id="WP_060913258.1">
    <property type="nucleotide sequence ID" value="NZ_JAFCKD010000158.1"/>
</dbReference>
<dbReference type="Pfam" id="PF08843">
    <property type="entry name" value="AbiEii"/>
    <property type="match status" value="1"/>
</dbReference>
<name>A0A0E3VY11_9BRAD</name>
<dbReference type="EMBL" id="AP014688">
    <property type="protein sequence ID" value="BAR63600.1"/>
    <property type="molecule type" value="Genomic_DNA"/>
</dbReference>